<dbReference type="Proteomes" id="UP000053711">
    <property type="component" value="Unassembled WGS sequence"/>
</dbReference>
<evidence type="ECO:0000313" key="1">
    <source>
        <dbReference type="EMBL" id="ERF66101.1"/>
    </source>
</evidence>
<comment type="caution">
    <text evidence="1">The sequence shown here is derived from an EMBL/GenBank/DDBJ whole genome shotgun (WGS) entry which is preliminary data.</text>
</comment>
<evidence type="ECO:0000313" key="2">
    <source>
        <dbReference type="Proteomes" id="UP000053711"/>
    </source>
</evidence>
<reference evidence="1 2" key="1">
    <citation type="journal article" date="2013" name="BMC Genomics">
        <title>Comparative genomics reveals distinct host-interacting traits of three major human-associated propionibacteria.</title>
        <authorList>
            <person name="Mak T.N."/>
            <person name="Schmid M."/>
            <person name="Brzuszkiewicz E."/>
            <person name="Zeng G."/>
            <person name="Meyer R."/>
            <person name="Sfanos K.S."/>
            <person name="Brinkmann V."/>
            <person name="Meyer T.F."/>
            <person name="Bruggemann H."/>
        </authorList>
    </citation>
    <scope>NUCLEOTIDE SEQUENCE [LARGE SCALE GENOMIC DNA]</scope>
    <source>
        <strain evidence="1 2">TM11</strain>
    </source>
</reference>
<proteinExistence type="predicted"/>
<name>A0ACB4UNF0_9ACTN</name>
<protein>
    <submittedName>
        <fullName evidence="1">Toxin-antitoxin system, antitoxin component, ArsR family protein</fullName>
    </submittedName>
</protein>
<sequence>MTTFEESTTGQSDVHRPAQQGVLDDAGVHRIVAQAKALGDPVRLRIYAHIAASGCSSVCACHLPEVFGVSQPTLSHHLKKLVDAGLVEREMRGRWAHFTVRPTGPAALRNFLNAISE</sequence>
<keyword evidence="2" id="KW-1185">Reference proteome</keyword>
<accession>A0ACB4UNF0</accession>
<dbReference type="EMBL" id="AOST01000051">
    <property type="protein sequence ID" value="ERF66101.1"/>
    <property type="molecule type" value="Genomic_DNA"/>
</dbReference>
<gene>
    <name evidence="1" type="ORF">H640_05616</name>
</gene>
<organism evidence="1 2">
    <name type="scientific">Cutibacterium granulosum TM11</name>
    <dbReference type="NCBI Taxonomy" id="1292373"/>
    <lineage>
        <taxon>Bacteria</taxon>
        <taxon>Bacillati</taxon>
        <taxon>Actinomycetota</taxon>
        <taxon>Actinomycetes</taxon>
        <taxon>Propionibacteriales</taxon>
        <taxon>Propionibacteriaceae</taxon>
        <taxon>Cutibacterium</taxon>
    </lineage>
</organism>